<comment type="caution">
    <text evidence="2">The sequence shown here is derived from an EMBL/GenBank/DDBJ whole genome shotgun (WGS) entry which is preliminary data.</text>
</comment>
<accession>A0A8H8A1D2</accession>
<sequence length="84" mass="9270">MVTPGPPRLLQGKIELRERSLERIRVRGLAFGVLGAVVPIRAVGIIEYSRHDLPGRGRPKKKKNRLSPRGSAGRKTTKSAHLPN</sequence>
<protein>
    <submittedName>
        <fullName evidence="2">Uncharacterized protein</fullName>
    </submittedName>
</protein>
<dbReference type="EMBL" id="JAEFCI010001046">
    <property type="protein sequence ID" value="KAG5463165.1"/>
    <property type="molecule type" value="Genomic_DNA"/>
</dbReference>
<dbReference type="AlphaFoldDB" id="A0A8H8A1D2"/>
<gene>
    <name evidence="2" type="ORF">BJ554DRAFT_1392</name>
</gene>
<evidence type="ECO:0000256" key="1">
    <source>
        <dbReference type="SAM" id="MobiDB-lite"/>
    </source>
</evidence>
<dbReference type="Proteomes" id="UP000673691">
    <property type="component" value="Unassembled WGS sequence"/>
</dbReference>
<keyword evidence="3" id="KW-1185">Reference proteome</keyword>
<proteinExistence type="predicted"/>
<evidence type="ECO:0000313" key="2">
    <source>
        <dbReference type="EMBL" id="KAG5463165.1"/>
    </source>
</evidence>
<organism evidence="2 3">
    <name type="scientific">Olpidium bornovanus</name>
    <dbReference type="NCBI Taxonomy" id="278681"/>
    <lineage>
        <taxon>Eukaryota</taxon>
        <taxon>Fungi</taxon>
        <taxon>Fungi incertae sedis</taxon>
        <taxon>Olpidiomycota</taxon>
        <taxon>Olpidiomycotina</taxon>
        <taxon>Olpidiomycetes</taxon>
        <taxon>Olpidiales</taxon>
        <taxon>Olpidiaceae</taxon>
        <taxon>Olpidium</taxon>
    </lineage>
</organism>
<evidence type="ECO:0000313" key="3">
    <source>
        <dbReference type="Proteomes" id="UP000673691"/>
    </source>
</evidence>
<reference evidence="2 3" key="1">
    <citation type="journal article" name="Sci. Rep.">
        <title>Genome-scale phylogenetic analyses confirm Olpidium as the closest living zoosporic fungus to the non-flagellated, terrestrial fungi.</title>
        <authorList>
            <person name="Chang Y."/>
            <person name="Rochon D."/>
            <person name="Sekimoto S."/>
            <person name="Wang Y."/>
            <person name="Chovatia M."/>
            <person name="Sandor L."/>
            <person name="Salamov A."/>
            <person name="Grigoriev I.V."/>
            <person name="Stajich J.E."/>
            <person name="Spatafora J.W."/>
        </authorList>
    </citation>
    <scope>NUCLEOTIDE SEQUENCE [LARGE SCALE GENOMIC DNA]</scope>
    <source>
        <strain evidence="2">S191</strain>
    </source>
</reference>
<feature type="compositionally biased region" description="Basic residues" evidence="1">
    <location>
        <begin position="57"/>
        <end position="66"/>
    </location>
</feature>
<feature type="region of interest" description="Disordered" evidence="1">
    <location>
        <begin position="49"/>
        <end position="84"/>
    </location>
</feature>
<name>A0A8H8A1D2_9FUNG</name>